<dbReference type="PANTHER" id="PTHR21974:SF2">
    <property type="entry name" value="RE15880P"/>
    <property type="match status" value="1"/>
</dbReference>
<accession>A0A8H8RSQ5</accession>
<evidence type="ECO:0000313" key="4">
    <source>
        <dbReference type="Proteomes" id="UP000462212"/>
    </source>
</evidence>
<comment type="caution">
    <text evidence="3">The sequence shown here is derived from an EMBL/GenBank/DDBJ whole genome shotgun (WGS) entry which is preliminary data.</text>
</comment>
<feature type="coiled-coil region" evidence="1">
    <location>
        <begin position="284"/>
        <end position="322"/>
    </location>
</feature>
<evidence type="ECO:0000256" key="2">
    <source>
        <dbReference type="SAM" id="MobiDB-lite"/>
    </source>
</evidence>
<gene>
    <name evidence="3" type="ORF">LSUB1_G004379</name>
</gene>
<sequence length="382" mass="43055">MSTTYAHILAAAADNARLLKTLSETEYAISALQQNNSHITSLKKEAVQGEWLLKKRSQTVAKEHREYLEYQNSHLKRLAYKLGGKKEKFEAEASKEEREWREAVQKELNVKNSLERIRRNLADAMQTNTDLQAAAFRHNSAQVELDALYRSIFDGPTPDIPGEDEKEAEVIAAEGSFNAIQFRLTTENKAHTILLDAHNFLIRAQAKLEDALTAAMAAAWGGNNRNHTRRKSNALRKAHLHVSEVETLMKQARRVQPLVEPIGKMEIPEVRFMTDVVFNNVFSNLNAKERIREAQRMLGLARNNLKGELDAAKDRIAMTQGELNDATMLWDGKRKELQQIRAAAFDRVASDGNESSANLGGDEYMKEGAPPSYDGKPPDYLE</sequence>
<proteinExistence type="predicted"/>
<feature type="region of interest" description="Disordered" evidence="2">
    <location>
        <begin position="346"/>
        <end position="382"/>
    </location>
</feature>
<evidence type="ECO:0000313" key="3">
    <source>
        <dbReference type="EMBL" id="TVY40008.1"/>
    </source>
</evidence>
<reference evidence="3 4" key="1">
    <citation type="submission" date="2018-05" db="EMBL/GenBank/DDBJ databases">
        <title>Genome sequencing and assembly of the regulated plant pathogen Lachnellula willkommii and related sister species for the development of diagnostic species identification markers.</title>
        <authorList>
            <person name="Giroux E."/>
            <person name="Bilodeau G."/>
        </authorList>
    </citation>
    <scope>NUCLEOTIDE SEQUENCE [LARGE SCALE GENOMIC DNA]</scope>
    <source>
        <strain evidence="3 4">CBS 197.66</strain>
    </source>
</reference>
<name>A0A8H8RSQ5_9HELO</name>
<dbReference type="OrthoDB" id="2562743at2759"/>
<feature type="coiled-coil region" evidence="1">
    <location>
        <begin position="86"/>
        <end position="134"/>
    </location>
</feature>
<dbReference type="AlphaFoldDB" id="A0A8H8RSQ5"/>
<dbReference type="EMBL" id="QGMJ01000199">
    <property type="protein sequence ID" value="TVY40008.1"/>
    <property type="molecule type" value="Genomic_DNA"/>
</dbReference>
<evidence type="ECO:0000256" key="1">
    <source>
        <dbReference type="SAM" id="Coils"/>
    </source>
</evidence>
<dbReference type="Proteomes" id="UP000462212">
    <property type="component" value="Unassembled WGS sequence"/>
</dbReference>
<protein>
    <submittedName>
        <fullName evidence="3">Uncharacterized protein</fullName>
    </submittedName>
</protein>
<dbReference type="PANTHER" id="PTHR21974">
    <property type="entry name" value="RE15880P"/>
    <property type="match status" value="1"/>
</dbReference>
<keyword evidence="4" id="KW-1185">Reference proteome</keyword>
<organism evidence="3 4">
    <name type="scientific">Lachnellula subtilissima</name>
    <dbReference type="NCBI Taxonomy" id="602034"/>
    <lineage>
        <taxon>Eukaryota</taxon>
        <taxon>Fungi</taxon>
        <taxon>Dikarya</taxon>
        <taxon>Ascomycota</taxon>
        <taxon>Pezizomycotina</taxon>
        <taxon>Leotiomycetes</taxon>
        <taxon>Helotiales</taxon>
        <taxon>Lachnaceae</taxon>
        <taxon>Lachnellula</taxon>
    </lineage>
</organism>
<keyword evidence="1" id="KW-0175">Coiled coil</keyword>